<reference evidence="1 2" key="1">
    <citation type="journal article" date="2023" name="Nucleic Acids Res.">
        <title>The hologenome of Daphnia magna reveals possible DNA methylation and microbiome-mediated evolution of the host genome.</title>
        <authorList>
            <person name="Chaturvedi A."/>
            <person name="Li X."/>
            <person name="Dhandapani V."/>
            <person name="Marshall H."/>
            <person name="Kissane S."/>
            <person name="Cuenca-Cambronero M."/>
            <person name="Asole G."/>
            <person name="Calvet F."/>
            <person name="Ruiz-Romero M."/>
            <person name="Marangio P."/>
            <person name="Guigo R."/>
            <person name="Rago D."/>
            <person name="Mirbahai L."/>
            <person name="Eastwood N."/>
            <person name="Colbourne J.K."/>
            <person name="Zhou J."/>
            <person name="Mallon E."/>
            <person name="Orsini L."/>
        </authorList>
    </citation>
    <scope>NUCLEOTIDE SEQUENCE [LARGE SCALE GENOMIC DNA]</scope>
    <source>
        <strain evidence="1">LRV0_1</strain>
    </source>
</reference>
<organism evidence="1 2">
    <name type="scientific">Daphnia magna</name>
    <dbReference type="NCBI Taxonomy" id="35525"/>
    <lineage>
        <taxon>Eukaryota</taxon>
        <taxon>Metazoa</taxon>
        <taxon>Ecdysozoa</taxon>
        <taxon>Arthropoda</taxon>
        <taxon>Crustacea</taxon>
        <taxon>Branchiopoda</taxon>
        <taxon>Diplostraca</taxon>
        <taxon>Cladocera</taxon>
        <taxon>Anomopoda</taxon>
        <taxon>Daphniidae</taxon>
        <taxon>Daphnia</taxon>
    </lineage>
</organism>
<accession>A0ABQ9ZF02</accession>
<evidence type="ECO:0000313" key="1">
    <source>
        <dbReference type="EMBL" id="KAK4011505.1"/>
    </source>
</evidence>
<keyword evidence="2" id="KW-1185">Reference proteome</keyword>
<evidence type="ECO:0000313" key="2">
    <source>
        <dbReference type="Proteomes" id="UP001234178"/>
    </source>
</evidence>
<dbReference type="EMBL" id="JAOYFB010000003">
    <property type="protein sequence ID" value="KAK4011505.1"/>
    <property type="molecule type" value="Genomic_DNA"/>
</dbReference>
<gene>
    <name evidence="1" type="ORF">OUZ56_020622</name>
</gene>
<dbReference type="Proteomes" id="UP001234178">
    <property type="component" value="Unassembled WGS sequence"/>
</dbReference>
<proteinExistence type="predicted"/>
<comment type="caution">
    <text evidence="1">The sequence shown here is derived from an EMBL/GenBank/DDBJ whole genome shotgun (WGS) entry which is preliminary data.</text>
</comment>
<sequence length="69" mass="7764">MPLTEKSVVLKRKNSIDGAMEILRSEEMPKLYKKTYKIGFDASVQVTAFTFSVILLHSKACKADSGWLL</sequence>
<name>A0ABQ9ZF02_9CRUS</name>
<protein>
    <submittedName>
        <fullName evidence="1">Uncharacterized protein</fullName>
    </submittedName>
</protein>